<dbReference type="SUPFAM" id="SSF56935">
    <property type="entry name" value="Porins"/>
    <property type="match status" value="1"/>
</dbReference>
<evidence type="ECO:0000259" key="5">
    <source>
        <dbReference type="Pfam" id="PF14905"/>
    </source>
</evidence>
<dbReference type="EMBL" id="CP007129">
    <property type="protein sequence ID" value="AHG92657.1"/>
    <property type="molecule type" value="Genomic_DNA"/>
</dbReference>
<keyword evidence="3" id="KW-0998">Cell outer membrane</keyword>
<feature type="domain" description="TonB-dependent receptor plug" evidence="4">
    <location>
        <begin position="87"/>
        <end position="176"/>
    </location>
</feature>
<dbReference type="InParanoid" id="W0RQA2"/>
<gene>
    <name evidence="6" type="ORF">J421_5122</name>
</gene>
<evidence type="ECO:0000313" key="6">
    <source>
        <dbReference type="EMBL" id="AHG92657.1"/>
    </source>
</evidence>
<proteinExistence type="predicted"/>
<keyword evidence="2" id="KW-0472">Membrane</keyword>
<dbReference type="SUPFAM" id="SSF49452">
    <property type="entry name" value="Starch-binding domain-like"/>
    <property type="match status" value="1"/>
</dbReference>
<evidence type="ECO:0000256" key="1">
    <source>
        <dbReference type="ARBA" id="ARBA00004442"/>
    </source>
</evidence>
<dbReference type="PANTHER" id="PTHR40980">
    <property type="entry name" value="PLUG DOMAIN-CONTAINING PROTEIN"/>
    <property type="match status" value="1"/>
</dbReference>
<dbReference type="PANTHER" id="PTHR40980:SF3">
    <property type="entry name" value="TONB-DEPENDENT RECEPTOR-LIKE BETA-BARREL DOMAIN-CONTAINING PROTEIN"/>
    <property type="match status" value="1"/>
</dbReference>
<sequence>MRDSALVGGGYSRADGTFRIDGLRPGVYTVRVRAIGFAPLVKSGVAVTAAAPVMDLGKLPLTPVAAELSSVTVTAQQEAVALAPDRNSYTVKDMPAASGGSAVDVLRNVPAVEVDGDNKVSLRGNENVVVQINGRITPMRGEALGNFLAQLPANMVSKVEVVPNPSAKNDPEGMAGIVNIVLKENADLGLSGGATVGGGTTGQVNLSGNLGYQAGPLTLFANYGFMRDDRELSGFTSRQGLASGLLPFLESDATGAFSPKSHSLNASADYKLGARTTLSSTLIGSKRDLTRENDNAYRELDATRALTGRSLRTSMQTGDGLMVDYTLGFRRTAKRAGDGLSAEFRVNRSRDDDAVRLADQTLSTTAGAPAGAAAIETNATGALTHNWTLQTDFTRTLGSRTKLETGYKGTLRQLENAYDVAQWSDATASFVTDAGRSNAFDYDEQVHAAYAVLSQGIGKFDLQGGLRAEAVSTRFDLATTSTRYDNDYRSLYPSAIAAYNLDDRRQLKASYSKRVTRPDTRQLNPFGMREDALNVFQGNPALQPEYTHAFELGYQQSFGKGTVQVTPFARHTVNAVRFIRTIDDAGVSTTTFQNVATSDSYGADVNGSLRLGRLTGFGGVSAFKQVTDGSNLSTDVSNSALGWSARGNATVKLTRTLDAQGFLMYRAPMTTEQGRMSAMTMTNLALRQKLRGDAASVTLRVMDPFNTMKMGFVTDDGRFYQTSQRQFGARAGCS</sequence>
<organism evidence="6 7">
    <name type="scientific">Gemmatirosa kalamazoonensis</name>
    <dbReference type="NCBI Taxonomy" id="861299"/>
    <lineage>
        <taxon>Bacteria</taxon>
        <taxon>Pseudomonadati</taxon>
        <taxon>Gemmatimonadota</taxon>
        <taxon>Gemmatimonadia</taxon>
        <taxon>Gemmatimonadales</taxon>
        <taxon>Gemmatimonadaceae</taxon>
        <taxon>Gemmatirosa</taxon>
    </lineage>
</organism>
<dbReference type="InterPro" id="IPR013784">
    <property type="entry name" value="Carb-bd-like_fold"/>
</dbReference>
<dbReference type="GO" id="GO:0009279">
    <property type="term" value="C:cell outer membrane"/>
    <property type="evidence" value="ECO:0007669"/>
    <property type="project" value="UniProtKB-SubCell"/>
</dbReference>
<dbReference type="InterPro" id="IPR041700">
    <property type="entry name" value="OMP_b-brl_3"/>
</dbReference>
<dbReference type="GO" id="GO:0030246">
    <property type="term" value="F:carbohydrate binding"/>
    <property type="evidence" value="ECO:0007669"/>
    <property type="project" value="InterPro"/>
</dbReference>
<dbReference type="Pfam" id="PF07715">
    <property type="entry name" value="Plug"/>
    <property type="match status" value="1"/>
</dbReference>
<feature type="domain" description="Outer membrane protein beta-barrel" evidence="5">
    <location>
        <begin position="333"/>
        <end position="730"/>
    </location>
</feature>
<keyword evidence="7" id="KW-1185">Reference proteome</keyword>
<dbReference type="Proteomes" id="UP000019151">
    <property type="component" value="Plasmid 1"/>
</dbReference>
<dbReference type="Gene3D" id="2.60.40.1120">
    <property type="entry name" value="Carboxypeptidase-like, regulatory domain"/>
    <property type="match status" value="1"/>
</dbReference>
<dbReference type="HOGENOM" id="CLU_017617_0_0_0"/>
<reference evidence="6 7" key="1">
    <citation type="journal article" date="2014" name="Genome Announc.">
        <title>Genome Sequence and Methylome of Soil Bacterium Gemmatirosa kalamazoonensis KBS708T, a Member of the Rarely Cultivated Gemmatimonadetes Phylum.</title>
        <authorList>
            <person name="Debruyn J.M."/>
            <person name="Radosevich M."/>
            <person name="Wommack K.E."/>
            <person name="Polson S.W."/>
            <person name="Hauser L.J."/>
            <person name="Fawaz M.N."/>
            <person name="Korlach J."/>
            <person name="Tsai Y.C."/>
        </authorList>
    </citation>
    <scope>NUCLEOTIDE SEQUENCE [LARGE SCALE GENOMIC DNA]</scope>
    <source>
        <strain evidence="6 7">KBS708</strain>
        <plasmid evidence="7">Plasmid 1</plasmid>
    </source>
</reference>
<geneLocation type="plasmid" evidence="6 7">
    <name>1</name>
</geneLocation>
<dbReference type="InterPro" id="IPR012910">
    <property type="entry name" value="Plug_dom"/>
</dbReference>
<dbReference type="InterPro" id="IPR036942">
    <property type="entry name" value="Beta-barrel_TonB_sf"/>
</dbReference>
<dbReference type="Gene3D" id="2.170.130.10">
    <property type="entry name" value="TonB-dependent receptor, plug domain"/>
    <property type="match status" value="1"/>
</dbReference>
<dbReference type="AlphaFoldDB" id="W0RQA2"/>
<evidence type="ECO:0000259" key="4">
    <source>
        <dbReference type="Pfam" id="PF07715"/>
    </source>
</evidence>
<keyword evidence="6" id="KW-0614">Plasmid</keyword>
<dbReference type="Gene3D" id="2.40.170.20">
    <property type="entry name" value="TonB-dependent receptor, beta-barrel domain"/>
    <property type="match status" value="1"/>
</dbReference>
<evidence type="ECO:0000313" key="7">
    <source>
        <dbReference type="Proteomes" id="UP000019151"/>
    </source>
</evidence>
<accession>W0RQA2</accession>
<evidence type="ECO:0000256" key="3">
    <source>
        <dbReference type="ARBA" id="ARBA00023237"/>
    </source>
</evidence>
<evidence type="ECO:0000256" key="2">
    <source>
        <dbReference type="ARBA" id="ARBA00023136"/>
    </source>
</evidence>
<dbReference type="InterPro" id="IPR037066">
    <property type="entry name" value="Plug_dom_sf"/>
</dbReference>
<dbReference type="KEGG" id="gba:J421_5122"/>
<dbReference type="Pfam" id="PF14905">
    <property type="entry name" value="OMP_b-brl_3"/>
    <property type="match status" value="1"/>
</dbReference>
<dbReference type="Pfam" id="PF13620">
    <property type="entry name" value="CarboxypepD_reg"/>
    <property type="match status" value="1"/>
</dbReference>
<keyword evidence="6" id="KW-0675">Receptor</keyword>
<comment type="subcellular location">
    <subcellularLocation>
        <location evidence="1">Cell outer membrane</location>
    </subcellularLocation>
</comment>
<dbReference type="PATRIC" id="fig|861299.3.peg.5177"/>
<protein>
    <submittedName>
        <fullName evidence="6">TonB-dependent receptor</fullName>
    </submittedName>
</protein>
<name>W0RQA2_9BACT</name>